<protein>
    <submittedName>
        <fullName evidence="1">Uncharacterized protein</fullName>
    </submittedName>
</protein>
<dbReference type="EMBL" id="GBXM01024645">
    <property type="protein sequence ID" value="JAH83932.1"/>
    <property type="molecule type" value="Transcribed_RNA"/>
</dbReference>
<sequence length="31" mass="3594">MVLIITQHFPMQALCTCCPSMMPLFSLLWHT</sequence>
<evidence type="ECO:0000313" key="1">
    <source>
        <dbReference type="EMBL" id="JAH83932.1"/>
    </source>
</evidence>
<reference evidence="1" key="2">
    <citation type="journal article" date="2015" name="Fish Shellfish Immunol.">
        <title>Early steps in the European eel (Anguilla anguilla)-Vibrio vulnificus interaction in the gills: Role of the RtxA13 toxin.</title>
        <authorList>
            <person name="Callol A."/>
            <person name="Pajuelo D."/>
            <person name="Ebbesson L."/>
            <person name="Teles M."/>
            <person name="MacKenzie S."/>
            <person name="Amaro C."/>
        </authorList>
    </citation>
    <scope>NUCLEOTIDE SEQUENCE</scope>
</reference>
<organism evidence="1">
    <name type="scientific">Anguilla anguilla</name>
    <name type="common">European freshwater eel</name>
    <name type="synonym">Muraena anguilla</name>
    <dbReference type="NCBI Taxonomy" id="7936"/>
    <lineage>
        <taxon>Eukaryota</taxon>
        <taxon>Metazoa</taxon>
        <taxon>Chordata</taxon>
        <taxon>Craniata</taxon>
        <taxon>Vertebrata</taxon>
        <taxon>Euteleostomi</taxon>
        <taxon>Actinopterygii</taxon>
        <taxon>Neopterygii</taxon>
        <taxon>Teleostei</taxon>
        <taxon>Anguilliformes</taxon>
        <taxon>Anguillidae</taxon>
        <taxon>Anguilla</taxon>
    </lineage>
</organism>
<accession>A0A0E9W0P4</accession>
<proteinExistence type="predicted"/>
<name>A0A0E9W0P4_ANGAN</name>
<dbReference type="AlphaFoldDB" id="A0A0E9W0P4"/>
<reference evidence="1" key="1">
    <citation type="submission" date="2014-11" db="EMBL/GenBank/DDBJ databases">
        <authorList>
            <person name="Amaro Gonzalez C."/>
        </authorList>
    </citation>
    <scope>NUCLEOTIDE SEQUENCE</scope>
</reference>